<reference evidence="3" key="3">
    <citation type="submission" date="2020-12" db="UniProtKB">
        <authorList>
            <consortium name="EnsemblPlants"/>
        </authorList>
    </citation>
    <scope>IDENTIFICATION</scope>
</reference>
<keyword evidence="4" id="KW-1185">Reference proteome</keyword>
<name>A0A2K1JH09_PHYPA</name>
<dbReference type="AlphaFoldDB" id="A0A2K1JH09"/>
<evidence type="ECO:0000256" key="1">
    <source>
        <dbReference type="SAM" id="MobiDB-lite"/>
    </source>
</evidence>
<reference evidence="2 4" key="2">
    <citation type="journal article" date="2018" name="Plant J.">
        <title>The Physcomitrella patens chromosome-scale assembly reveals moss genome structure and evolution.</title>
        <authorList>
            <person name="Lang D."/>
            <person name="Ullrich K.K."/>
            <person name="Murat F."/>
            <person name="Fuchs J."/>
            <person name="Jenkins J."/>
            <person name="Haas F.B."/>
            <person name="Piednoel M."/>
            <person name="Gundlach H."/>
            <person name="Van Bel M."/>
            <person name="Meyberg R."/>
            <person name="Vives C."/>
            <person name="Morata J."/>
            <person name="Symeonidi A."/>
            <person name="Hiss M."/>
            <person name="Muchero W."/>
            <person name="Kamisugi Y."/>
            <person name="Saleh O."/>
            <person name="Blanc G."/>
            <person name="Decker E.L."/>
            <person name="van Gessel N."/>
            <person name="Grimwood J."/>
            <person name="Hayes R.D."/>
            <person name="Graham S.W."/>
            <person name="Gunter L.E."/>
            <person name="McDaniel S.F."/>
            <person name="Hoernstein S.N.W."/>
            <person name="Larsson A."/>
            <person name="Li F.W."/>
            <person name="Perroud P.F."/>
            <person name="Phillips J."/>
            <person name="Ranjan P."/>
            <person name="Rokshar D.S."/>
            <person name="Rothfels C.J."/>
            <person name="Schneider L."/>
            <person name="Shu S."/>
            <person name="Stevenson D.W."/>
            <person name="Thummler F."/>
            <person name="Tillich M."/>
            <person name="Villarreal Aguilar J.C."/>
            <person name="Widiez T."/>
            <person name="Wong G.K."/>
            <person name="Wymore A."/>
            <person name="Zhang Y."/>
            <person name="Zimmer A.D."/>
            <person name="Quatrano R.S."/>
            <person name="Mayer K.F.X."/>
            <person name="Goodstein D."/>
            <person name="Casacuberta J.M."/>
            <person name="Vandepoele K."/>
            <person name="Reski R."/>
            <person name="Cuming A.C."/>
            <person name="Tuskan G.A."/>
            <person name="Maumus F."/>
            <person name="Salse J."/>
            <person name="Schmutz J."/>
            <person name="Rensing S.A."/>
        </authorList>
    </citation>
    <scope>NUCLEOTIDE SEQUENCE [LARGE SCALE GENOMIC DNA]</scope>
    <source>
        <strain evidence="3 4">cv. Gransden 2004</strain>
    </source>
</reference>
<protein>
    <submittedName>
        <fullName evidence="2 3">Uncharacterized protein</fullName>
    </submittedName>
</protein>
<feature type="region of interest" description="Disordered" evidence="1">
    <location>
        <begin position="13"/>
        <end position="44"/>
    </location>
</feature>
<reference evidence="2 4" key="1">
    <citation type="journal article" date="2008" name="Science">
        <title>The Physcomitrella genome reveals evolutionary insights into the conquest of land by plants.</title>
        <authorList>
            <person name="Rensing S."/>
            <person name="Lang D."/>
            <person name="Zimmer A."/>
            <person name="Terry A."/>
            <person name="Salamov A."/>
            <person name="Shapiro H."/>
            <person name="Nishiyama T."/>
            <person name="Perroud P.-F."/>
            <person name="Lindquist E."/>
            <person name="Kamisugi Y."/>
            <person name="Tanahashi T."/>
            <person name="Sakakibara K."/>
            <person name="Fujita T."/>
            <person name="Oishi K."/>
            <person name="Shin-I T."/>
            <person name="Kuroki Y."/>
            <person name="Toyoda A."/>
            <person name="Suzuki Y."/>
            <person name="Hashimoto A."/>
            <person name="Yamaguchi K."/>
            <person name="Sugano A."/>
            <person name="Kohara Y."/>
            <person name="Fujiyama A."/>
            <person name="Anterola A."/>
            <person name="Aoki S."/>
            <person name="Ashton N."/>
            <person name="Barbazuk W.B."/>
            <person name="Barker E."/>
            <person name="Bennetzen J."/>
            <person name="Bezanilla M."/>
            <person name="Blankenship R."/>
            <person name="Cho S.H."/>
            <person name="Dutcher S."/>
            <person name="Estelle M."/>
            <person name="Fawcett J.A."/>
            <person name="Gundlach H."/>
            <person name="Hanada K."/>
            <person name="Heyl A."/>
            <person name="Hicks K.A."/>
            <person name="Hugh J."/>
            <person name="Lohr M."/>
            <person name="Mayer K."/>
            <person name="Melkozernov A."/>
            <person name="Murata T."/>
            <person name="Nelson D."/>
            <person name="Pils B."/>
            <person name="Prigge M."/>
            <person name="Reiss B."/>
            <person name="Renner T."/>
            <person name="Rombauts S."/>
            <person name="Rushton P."/>
            <person name="Sanderfoot A."/>
            <person name="Schween G."/>
            <person name="Shiu S.-H."/>
            <person name="Stueber K."/>
            <person name="Theodoulou F.L."/>
            <person name="Tu H."/>
            <person name="Van de Peer Y."/>
            <person name="Verrier P.J."/>
            <person name="Waters E."/>
            <person name="Wood A."/>
            <person name="Yang L."/>
            <person name="Cove D."/>
            <person name="Cuming A."/>
            <person name="Hasebe M."/>
            <person name="Lucas S."/>
            <person name="Mishler D.B."/>
            <person name="Reski R."/>
            <person name="Grigoriev I."/>
            <person name="Quatrano R.S."/>
            <person name="Boore J.L."/>
        </authorList>
    </citation>
    <scope>NUCLEOTIDE SEQUENCE [LARGE SCALE GENOMIC DNA]</scope>
    <source>
        <strain evidence="3 4">cv. Gransden 2004</strain>
    </source>
</reference>
<dbReference type="InParanoid" id="A0A2K1JH09"/>
<proteinExistence type="predicted"/>
<dbReference type="Gramene" id="Pp3c14_8461V3.1">
    <property type="protein sequence ID" value="PAC:32962795.CDS.1"/>
    <property type="gene ID" value="Pp3c14_8461"/>
</dbReference>
<gene>
    <name evidence="2" type="ORF">PHYPA_018202</name>
</gene>
<dbReference type="Proteomes" id="UP000006727">
    <property type="component" value="Chromosome 14"/>
</dbReference>
<evidence type="ECO:0000313" key="2">
    <source>
        <dbReference type="EMBL" id="PNR40799.1"/>
    </source>
</evidence>
<evidence type="ECO:0000313" key="3">
    <source>
        <dbReference type="EnsemblPlants" id="PAC:32962795.CDS.1"/>
    </source>
</evidence>
<dbReference type="EMBL" id="ABEU02000014">
    <property type="protein sequence ID" value="PNR40799.1"/>
    <property type="molecule type" value="Genomic_DNA"/>
</dbReference>
<organism evidence="2">
    <name type="scientific">Physcomitrium patens</name>
    <name type="common">Spreading-leaved earth moss</name>
    <name type="synonym">Physcomitrella patens</name>
    <dbReference type="NCBI Taxonomy" id="3218"/>
    <lineage>
        <taxon>Eukaryota</taxon>
        <taxon>Viridiplantae</taxon>
        <taxon>Streptophyta</taxon>
        <taxon>Embryophyta</taxon>
        <taxon>Bryophyta</taxon>
        <taxon>Bryophytina</taxon>
        <taxon>Bryopsida</taxon>
        <taxon>Funariidae</taxon>
        <taxon>Funariales</taxon>
        <taxon>Funariaceae</taxon>
        <taxon>Physcomitrium</taxon>
    </lineage>
</organism>
<sequence length="186" mass="21521">MNQITQYLTQRIASARRGRAVRDRRRRRRRPKERSPRISSSPSWRRLLCTSSRNLRSHITPKEIPSLNVGTIPKGKIPYNSISHKLQPQSAKNNYQSTPCLMASSSSKTISSLSRNPKFTPKHVQNFPFRREIFPSLRPRSATKHRFTVMELANPKLTVGREPFCSSRLQPPQLQTIRVRDYSATQ</sequence>
<feature type="compositionally biased region" description="Basic residues" evidence="1">
    <location>
        <begin position="14"/>
        <end position="32"/>
    </location>
</feature>
<evidence type="ECO:0000313" key="4">
    <source>
        <dbReference type="Proteomes" id="UP000006727"/>
    </source>
</evidence>
<dbReference type="EnsemblPlants" id="Pp3c14_8461V3.1">
    <property type="protein sequence ID" value="PAC:32962795.CDS.1"/>
    <property type="gene ID" value="Pp3c14_8461"/>
</dbReference>
<accession>A0A2K1JH09</accession>